<feature type="transmembrane region" description="Helical" evidence="1">
    <location>
        <begin position="103"/>
        <end position="121"/>
    </location>
</feature>
<evidence type="ECO:0000313" key="2">
    <source>
        <dbReference type="EMBL" id="KAJ8301555.1"/>
    </source>
</evidence>
<dbReference type="EMBL" id="JARBDR010000918">
    <property type="protein sequence ID" value="KAJ8301555.1"/>
    <property type="molecule type" value="Genomic_DNA"/>
</dbReference>
<name>A0ABQ9EDH2_TEGGR</name>
<accession>A0ABQ9EDH2</accession>
<dbReference type="PANTHER" id="PTHR12242">
    <property type="entry name" value="OS02G0130600 PROTEIN-RELATED"/>
    <property type="match status" value="1"/>
</dbReference>
<evidence type="ECO:0008006" key="4">
    <source>
        <dbReference type="Google" id="ProtNLM"/>
    </source>
</evidence>
<keyword evidence="1" id="KW-1133">Transmembrane helix</keyword>
<evidence type="ECO:0000256" key="1">
    <source>
        <dbReference type="SAM" id="Phobius"/>
    </source>
</evidence>
<keyword evidence="1" id="KW-0472">Membrane</keyword>
<sequence>MYESQKFYRERVWEYLVYATNWSFLLLGITTCFQAMCTVFYTIRSCGYLDRQTFSRMPPSLKVQWCLQNLSFNSSIVVTISYWSFLMYDHSDLLQTDMSHVKHTLNTVYVIIDVMVTAVPFRILHMIMTIMLGSSYSLFNALYFLNNGKILDGRHYAYQVLKWTHPSEAIVTCVLCLFLAILSQLILYGLYKLRHWIFSKIYFQDGNGRSDGEMQSIITDDAPKYMTVDESQEYVNDK</sequence>
<comment type="caution">
    <text evidence="2">The sequence shown here is derived from an EMBL/GenBank/DDBJ whole genome shotgun (WGS) entry which is preliminary data.</text>
</comment>
<reference evidence="2 3" key="1">
    <citation type="submission" date="2022-12" db="EMBL/GenBank/DDBJ databases">
        <title>Chromosome-level genome of Tegillarca granosa.</title>
        <authorList>
            <person name="Kim J."/>
        </authorList>
    </citation>
    <scope>NUCLEOTIDE SEQUENCE [LARGE SCALE GENOMIC DNA]</scope>
    <source>
        <strain evidence="2">Teg-2019</strain>
        <tissue evidence="2">Adductor muscle</tissue>
    </source>
</reference>
<keyword evidence="3" id="KW-1185">Reference proteome</keyword>
<proteinExistence type="predicted"/>
<feature type="transmembrane region" description="Helical" evidence="1">
    <location>
        <begin position="63"/>
        <end position="83"/>
    </location>
</feature>
<dbReference type="PANTHER" id="PTHR12242:SF45">
    <property type="entry name" value="MARVEL DOMAIN-CONTAINING PROTEIN"/>
    <property type="match status" value="1"/>
</dbReference>
<protein>
    <recommendedName>
        <fullName evidence="4">Protein rolling stone</fullName>
    </recommendedName>
</protein>
<feature type="transmembrane region" description="Helical" evidence="1">
    <location>
        <begin position="169"/>
        <end position="191"/>
    </location>
</feature>
<dbReference type="Pfam" id="PF21534">
    <property type="entry name" value="Rost"/>
    <property type="match status" value="1"/>
</dbReference>
<dbReference type="InterPro" id="IPR049352">
    <property type="entry name" value="Rost"/>
</dbReference>
<organism evidence="2 3">
    <name type="scientific">Tegillarca granosa</name>
    <name type="common">Malaysian cockle</name>
    <name type="synonym">Anadara granosa</name>
    <dbReference type="NCBI Taxonomy" id="220873"/>
    <lineage>
        <taxon>Eukaryota</taxon>
        <taxon>Metazoa</taxon>
        <taxon>Spiralia</taxon>
        <taxon>Lophotrochozoa</taxon>
        <taxon>Mollusca</taxon>
        <taxon>Bivalvia</taxon>
        <taxon>Autobranchia</taxon>
        <taxon>Pteriomorphia</taxon>
        <taxon>Arcoida</taxon>
        <taxon>Arcoidea</taxon>
        <taxon>Arcidae</taxon>
        <taxon>Tegillarca</taxon>
    </lineage>
</organism>
<feature type="transmembrane region" description="Helical" evidence="1">
    <location>
        <begin position="22"/>
        <end position="43"/>
    </location>
</feature>
<dbReference type="Proteomes" id="UP001217089">
    <property type="component" value="Unassembled WGS sequence"/>
</dbReference>
<evidence type="ECO:0000313" key="3">
    <source>
        <dbReference type="Proteomes" id="UP001217089"/>
    </source>
</evidence>
<gene>
    <name evidence="2" type="ORF">KUTeg_020542</name>
</gene>
<keyword evidence="1" id="KW-0812">Transmembrane</keyword>